<evidence type="ECO:0000313" key="1">
    <source>
        <dbReference type="EMBL" id="MYM92669.1"/>
    </source>
</evidence>
<dbReference type="EMBL" id="WWCX01000001">
    <property type="protein sequence ID" value="MYM92669.1"/>
    <property type="molecule type" value="Genomic_DNA"/>
</dbReference>
<evidence type="ECO:0000313" key="2">
    <source>
        <dbReference type="Proteomes" id="UP000447355"/>
    </source>
</evidence>
<dbReference type="RefSeq" id="WP_161081927.1">
    <property type="nucleotide sequence ID" value="NZ_WWCX01000001.1"/>
</dbReference>
<sequence length="309" mass="34470">MYVLDTYKRFDGRPYRVLVLRMTSPDQVLASGQGSLHQVLADTGLDSTVGLYFYRFERLDDAAPAFTKIGVTSRVDGIGMRKKRGWIYAPSAADSYRKPTTAGADKGVYVDVQKVSAQQPMYFVYYELSVEGAFPQLEEMVAFYKHDQHFGRSTNNVERVNTHPTLGRKIVWYDPAFEDVLRLVLPSGQPYPGMPSAPGAATSEFRPLTVEGTLMHTIARFVPPSGDKHWSFQMRSDELPDAGAFIAAMRAPIVKAVEPFLQGHSRDWAMVEFWTRDEGAARAAAEALAQHFGCTLRVGDFSREELGLA</sequence>
<proteinExistence type="predicted"/>
<gene>
    <name evidence="1" type="ORF">GTP90_02200</name>
</gene>
<name>A0A845GJ38_9BURK</name>
<dbReference type="AlphaFoldDB" id="A0A845GJ38"/>
<dbReference type="Proteomes" id="UP000447355">
    <property type="component" value="Unassembled WGS sequence"/>
</dbReference>
<comment type="caution">
    <text evidence="1">The sequence shown here is derived from an EMBL/GenBank/DDBJ whole genome shotgun (WGS) entry which is preliminary data.</text>
</comment>
<protein>
    <submittedName>
        <fullName evidence="1">Uncharacterized protein</fullName>
    </submittedName>
</protein>
<accession>A0A845GJ38</accession>
<organism evidence="1 2">
    <name type="scientific">Duganella vulcania</name>
    <dbReference type="NCBI Taxonomy" id="2692166"/>
    <lineage>
        <taxon>Bacteria</taxon>
        <taxon>Pseudomonadati</taxon>
        <taxon>Pseudomonadota</taxon>
        <taxon>Betaproteobacteria</taxon>
        <taxon>Burkholderiales</taxon>
        <taxon>Oxalobacteraceae</taxon>
        <taxon>Telluria group</taxon>
        <taxon>Duganella</taxon>
    </lineage>
</organism>
<reference evidence="1" key="1">
    <citation type="submission" date="2019-12" db="EMBL/GenBank/DDBJ databases">
        <title>Novel species isolated from a subtropical stream in China.</title>
        <authorList>
            <person name="Lu H."/>
        </authorList>
    </citation>
    <scope>NUCLEOTIDE SEQUENCE [LARGE SCALE GENOMIC DNA]</scope>
    <source>
        <strain evidence="1">FT81W</strain>
    </source>
</reference>